<dbReference type="Proteomes" id="UP001155546">
    <property type="component" value="Unassembled WGS sequence"/>
</dbReference>
<sequence>MSLDGKVIDQVLARFGYQLVDVVEVGRLYLFKDPQAKSVPSNLSAILIDDLLYSLNPADFVSSQMIFFLR</sequence>
<dbReference type="EMBL" id="JAMTCD010000027">
    <property type="protein sequence ID" value="MCT7943317.1"/>
    <property type="molecule type" value="Genomic_DNA"/>
</dbReference>
<dbReference type="RefSeq" id="WP_261299654.1">
    <property type="nucleotide sequence ID" value="NZ_JAMTCD010000027.1"/>
</dbReference>
<proteinExistence type="predicted"/>
<protein>
    <submittedName>
        <fullName evidence="1">Uncharacterized protein</fullName>
    </submittedName>
</protein>
<accession>A0A9X2WQN6</accession>
<evidence type="ECO:0000313" key="2">
    <source>
        <dbReference type="Proteomes" id="UP001155546"/>
    </source>
</evidence>
<evidence type="ECO:0000313" key="1">
    <source>
        <dbReference type="EMBL" id="MCT7943317.1"/>
    </source>
</evidence>
<comment type="caution">
    <text evidence="1">The sequence shown here is derived from an EMBL/GenBank/DDBJ whole genome shotgun (WGS) entry which is preliminary data.</text>
</comment>
<reference evidence="1" key="1">
    <citation type="journal article" date="2023" name="Int. J. Syst. Evol. Microbiol.">
        <title>&lt;i&gt;Shewanella septentrionalis&lt;/i&gt; sp. nov. and &lt;i&gt;Shewanella holmiensis&lt;/i&gt; sp. nov., isolated from Baltic Sea water and sediments.</title>
        <authorList>
            <person name="Martin-Rodriguez A.J."/>
            <person name="Thorell K."/>
            <person name="Joffre E."/>
            <person name="Jensie-Markopoulos S."/>
            <person name="Moore E.R.B."/>
            <person name="Sjoling A."/>
        </authorList>
    </citation>
    <scope>NUCLEOTIDE SEQUENCE</scope>
    <source>
        <strain evidence="1">SP1S2-7</strain>
    </source>
</reference>
<dbReference type="AlphaFoldDB" id="A0A9X2WQN6"/>
<keyword evidence="2" id="KW-1185">Reference proteome</keyword>
<name>A0A9X2WQN6_9GAMM</name>
<gene>
    <name evidence="1" type="ORF">NE535_16235</name>
</gene>
<organism evidence="1 2">
    <name type="scientific">Shewanella holmiensis</name>
    <dbReference type="NCBI Taxonomy" id="2952222"/>
    <lineage>
        <taxon>Bacteria</taxon>
        <taxon>Pseudomonadati</taxon>
        <taxon>Pseudomonadota</taxon>
        <taxon>Gammaproteobacteria</taxon>
        <taxon>Alteromonadales</taxon>
        <taxon>Shewanellaceae</taxon>
        <taxon>Shewanella</taxon>
    </lineage>
</organism>